<name>A0A0F8ZIT7_9ZZZZ</name>
<proteinExistence type="predicted"/>
<feature type="non-terminal residue" evidence="1">
    <location>
        <position position="31"/>
    </location>
</feature>
<accession>A0A0F8ZIT7</accession>
<dbReference type="EMBL" id="LAZR01047653">
    <property type="protein sequence ID" value="KKK93723.1"/>
    <property type="molecule type" value="Genomic_DNA"/>
</dbReference>
<sequence length="31" mass="3620">MKLHKRYLGCINWPGVNQISTFSLPRNYALV</sequence>
<protein>
    <submittedName>
        <fullName evidence="1">Uncharacterized protein</fullName>
    </submittedName>
</protein>
<gene>
    <name evidence="1" type="ORF">LCGC14_2690010</name>
</gene>
<reference evidence="1" key="1">
    <citation type="journal article" date="2015" name="Nature">
        <title>Complex archaea that bridge the gap between prokaryotes and eukaryotes.</title>
        <authorList>
            <person name="Spang A."/>
            <person name="Saw J.H."/>
            <person name="Jorgensen S.L."/>
            <person name="Zaremba-Niedzwiedzka K."/>
            <person name="Martijn J."/>
            <person name="Lind A.E."/>
            <person name="van Eijk R."/>
            <person name="Schleper C."/>
            <person name="Guy L."/>
            <person name="Ettema T.J."/>
        </authorList>
    </citation>
    <scope>NUCLEOTIDE SEQUENCE</scope>
</reference>
<organism evidence="1">
    <name type="scientific">marine sediment metagenome</name>
    <dbReference type="NCBI Taxonomy" id="412755"/>
    <lineage>
        <taxon>unclassified sequences</taxon>
        <taxon>metagenomes</taxon>
        <taxon>ecological metagenomes</taxon>
    </lineage>
</organism>
<comment type="caution">
    <text evidence="1">The sequence shown here is derived from an EMBL/GenBank/DDBJ whole genome shotgun (WGS) entry which is preliminary data.</text>
</comment>
<dbReference type="AlphaFoldDB" id="A0A0F8ZIT7"/>
<evidence type="ECO:0000313" key="1">
    <source>
        <dbReference type="EMBL" id="KKK93723.1"/>
    </source>
</evidence>